<dbReference type="Proteomes" id="UP000287447">
    <property type="component" value="Unassembled WGS sequence"/>
</dbReference>
<dbReference type="GO" id="GO:0005524">
    <property type="term" value="F:ATP binding"/>
    <property type="evidence" value="ECO:0007669"/>
    <property type="project" value="UniProtKB-UniRule"/>
</dbReference>
<dbReference type="GO" id="GO:0046933">
    <property type="term" value="F:proton-transporting ATP synthase activity, rotational mechanism"/>
    <property type="evidence" value="ECO:0007669"/>
    <property type="project" value="UniProtKB-UniRule"/>
</dbReference>
<dbReference type="NCBIfam" id="TIGR03166">
    <property type="entry name" value="alt_F1F0_F1_eps"/>
    <property type="match status" value="1"/>
</dbReference>
<evidence type="ECO:0000256" key="11">
    <source>
        <dbReference type="SAM" id="MobiDB-lite"/>
    </source>
</evidence>
<feature type="domain" description="ATP synthase F1 complex delta/epsilon subunit N-terminal" evidence="12">
    <location>
        <begin position="1"/>
        <end position="80"/>
    </location>
</feature>
<evidence type="ECO:0000313" key="13">
    <source>
        <dbReference type="EMBL" id="RVU35817.1"/>
    </source>
</evidence>
<sequence length="152" mass="16802">MRLVVTTPTAVIVDRQDVRYVSAEDETGTFGILPGHADFMTVLTVSVITWRNDAEQDHFIAVRGGVLTVQDGATIEVATRDAVSDQTLGKLDDSILERFRQDEEAEEQTRVSTTRLHLATIRQVQHYLQAGRQGKGRRILPSEGTQDGPEGV</sequence>
<dbReference type="Pfam" id="PF02823">
    <property type="entry name" value="ATP-synt_DE_N"/>
    <property type="match status" value="1"/>
</dbReference>
<dbReference type="EMBL" id="SADE01000002">
    <property type="protein sequence ID" value="RVU35817.1"/>
    <property type="molecule type" value="Genomic_DNA"/>
</dbReference>
<feature type="region of interest" description="Disordered" evidence="11">
    <location>
        <begin position="130"/>
        <end position="152"/>
    </location>
</feature>
<comment type="subunit">
    <text evidence="10">F-type ATPases have 2 components, CF(1) - the catalytic core - and CF(0) - the membrane proton channel. CF(1) has five subunits: alpha(3), beta(3), gamma(1), delta(1), epsilon(1). CF(0) has three main subunits: a, b and c.</text>
</comment>
<comment type="caution">
    <text evidence="13">The sequence shown here is derived from an EMBL/GenBank/DDBJ whole genome shotgun (WGS) entry which is preliminary data.</text>
</comment>
<evidence type="ECO:0000256" key="2">
    <source>
        <dbReference type="ARBA" id="ARBA00004184"/>
    </source>
</evidence>
<evidence type="ECO:0000256" key="8">
    <source>
        <dbReference type="ARBA" id="ARBA00023196"/>
    </source>
</evidence>
<evidence type="ECO:0000256" key="3">
    <source>
        <dbReference type="ARBA" id="ARBA00005712"/>
    </source>
</evidence>
<dbReference type="Gene3D" id="2.60.15.10">
    <property type="entry name" value="F0F1 ATP synthase delta/epsilon subunit, N-terminal"/>
    <property type="match status" value="1"/>
</dbReference>
<dbReference type="PANTHER" id="PTHR13822">
    <property type="entry name" value="ATP SYNTHASE DELTA/EPSILON CHAIN"/>
    <property type="match status" value="1"/>
</dbReference>
<protein>
    <recommendedName>
        <fullName evidence="10">ATP synthase epsilon chain</fullName>
    </recommendedName>
    <alternativeName>
        <fullName evidence="10">ATP synthase F1 sector epsilon subunit</fullName>
    </alternativeName>
    <alternativeName>
        <fullName evidence="10">F-ATPase epsilon subunit</fullName>
    </alternativeName>
</protein>
<keyword evidence="7 10" id="KW-0472">Membrane</keyword>
<dbReference type="GO" id="GO:0005886">
    <property type="term" value="C:plasma membrane"/>
    <property type="evidence" value="ECO:0007669"/>
    <property type="project" value="UniProtKB-SubCell"/>
</dbReference>
<evidence type="ECO:0000256" key="7">
    <source>
        <dbReference type="ARBA" id="ARBA00023136"/>
    </source>
</evidence>
<comment type="subcellular location">
    <subcellularLocation>
        <location evidence="10">Cell membrane</location>
        <topology evidence="10">Peripheral membrane protein</topology>
    </subcellularLocation>
    <subcellularLocation>
        <location evidence="2">Endomembrane system</location>
        <topology evidence="2">Peripheral membrane protein</topology>
    </subcellularLocation>
</comment>
<evidence type="ECO:0000256" key="4">
    <source>
        <dbReference type="ARBA" id="ARBA00022448"/>
    </source>
</evidence>
<dbReference type="PANTHER" id="PTHR13822:SF10">
    <property type="entry name" value="ATP SYNTHASE EPSILON CHAIN, CHLOROPLASTIC"/>
    <property type="match status" value="1"/>
</dbReference>
<dbReference type="CDD" id="cd12152">
    <property type="entry name" value="F1-ATPase_delta"/>
    <property type="match status" value="1"/>
</dbReference>
<dbReference type="InterPro" id="IPR020546">
    <property type="entry name" value="ATP_synth_F1_dsu/esu_N"/>
</dbReference>
<keyword evidence="14" id="KW-1185">Reference proteome</keyword>
<dbReference type="SUPFAM" id="SSF51344">
    <property type="entry name" value="Epsilon subunit of F1F0-ATP synthase N-terminal domain"/>
    <property type="match status" value="1"/>
</dbReference>
<gene>
    <name evidence="10" type="primary">atpC</name>
    <name evidence="13" type="ORF">EOI86_11145</name>
</gene>
<dbReference type="RefSeq" id="WP_127765294.1">
    <property type="nucleotide sequence ID" value="NZ_SADE01000002.1"/>
</dbReference>
<evidence type="ECO:0000256" key="5">
    <source>
        <dbReference type="ARBA" id="ARBA00022781"/>
    </source>
</evidence>
<proteinExistence type="inferred from homology"/>
<keyword evidence="4 10" id="KW-0813">Transport</keyword>
<organism evidence="13 14">
    <name type="scientific">Hwanghaeella grinnelliae</name>
    <dbReference type="NCBI Taxonomy" id="2500179"/>
    <lineage>
        <taxon>Bacteria</taxon>
        <taxon>Pseudomonadati</taxon>
        <taxon>Pseudomonadota</taxon>
        <taxon>Alphaproteobacteria</taxon>
        <taxon>Rhodospirillales</taxon>
        <taxon>Rhodospirillaceae</taxon>
        <taxon>Hwanghaeella</taxon>
    </lineage>
</organism>
<keyword evidence="6 10" id="KW-0406">Ion transport</keyword>
<dbReference type="AlphaFoldDB" id="A0A437QMT6"/>
<evidence type="ECO:0000256" key="1">
    <source>
        <dbReference type="ARBA" id="ARBA00003543"/>
    </source>
</evidence>
<dbReference type="OrthoDB" id="272739at2"/>
<evidence type="ECO:0000259" key="12">
    <source>
        <dbReference type="Pfam" id="PF02823"/>
    </source>
</evidence>
<keyword evidence="10" id="KW-1003">Cell membrane</keyword>
<dbReference type="GO" id="GO:0045259">
    <property type="term" value="C:proton-transporting ATP synthase complex"/>
    <property type="evidence" value="ECO:0007669"/>
    <property type="project" value="UniProtKB-KW"/>
</dbReference>
<evidence type="ECO:0000256" key="6">
    <source>
        <dbReference type="ARBA" id="ARBA00023065"/>
    </source>
</evidence>
<dbReference type="InterPro" id="IPR036771">
    <property type="entry name" value="ATPsynth_dsu/esu_N"/>
</dbReference>
<evidence type="ECO:0000256" key="10">
    <source>
        <dbReference type="HAMAP-Rule" id="MF_00530"/>
    </source>
</evidence>
<name>A0A437QMT6_9PROT</name>
<dbReference type="GO" id="GO:0012505">
    <property type="term" value="C:endomembrane system"/>
    <property type="evidence" value="ECO:0007669"/>
    <property type="project" value="UniProtKB-SubCell"/>
</dbReference>
<dbReference type="NCBIfam" id="NF009981">
    <property type="entry name" value="PRK13447.1"/>
    <property type="match status" value="1"/>
</dbReference>
<reference evidence="14" key="1">
    <citation type="submission" date="2019-01" db="EMBL/GenBank/DDBJ databases">
        <title>Gri0909 isolated from a small marine red alga.</title>
        <authorList>
            <person name="Kim J."/>
            <person name="Jeong S.E."/>
            <person name="Jeon C.O."/>
        </authorList>
    </citation>
    <scope>NUCLEOTIDE SEQUENCE [LARGE SCALE GENOMIC DNA]</scope>
    <source>
        <strain evidence="14">Gri0909</strain>
    </source>
</reference>
<dbReference type="InterPro" id="IPR024037">
    <property type="entry name" value="Alt_ATP_synth_F1_esu"/>
</dbReference>
<keyword evidence="8 10" id="KW-0139">CF(1)</keyword>
<comment type="similarity">
    <text evidence="3 10">Belongs to the ATPase epsilon chain family.</text>
</comment>
<evidence type="ECO:0000256" key="9">
    <source>
        <dbReference type="ARBA" id="ARBA00023310"/>
    </source>
</evidence>
<evidence type="ECO:0000313" key="14">
    <source>
        <dbReference type="Proteomes" id="UP000287447"/>
    </source>
</evidence>
<keyword evidence="5 10" id="KW-0375">Hydrogen ion transport</keyword>
<dbReference type="HAMAP" id="MF_00530">
    <property type="entry name" value="ATP_synth_epsil_bac"/>
    <property type="match status" value="1"/>
</dbReference>
<comment type="function">
    <text evidence="1 10">Produces ATP from ADP in the presence of a proton gradient across the membrane.</text>
</comment>
<dbReference type="InterPro" id="IPR001469">
    <property type="entry name" value="ATP_synth_F1_dsu/esu"/>
</dbReference>
<keyword evidence="9 10" id="KW-0066">ATP synthesis</keyword>
<accession>A0A437QMT6</accession>